<evidence type="ECO:0000256" key="5">
    <source>
        <dbReference type="ARBA" id="ARBA00022741"/>
    </source>
</evidence>
<dbReference type="AlphaFoldDB" id="A0A9D1AQB7"/>
<dbReference type="GO" id="GO:0043190">
    <property type="term" value="C:ATP-binding cassette (ABC) transporter complex"/>
    <property type="evidence" value="ECO:0007669"/>
    <property type="project" value="TreeGrafter"/>
</dbReference>
<keyword evidence="8 10" id="KW-0472">Membrane</keyword>
<dbReference type="InterPro" id="IPR003593">
    <property type="entry name" value="AAA+_ATPase"/>
</dbReference>
<evidence type="ECO:0000313" key="12">
    <source>
        <dbReference type="EMBL" id="HIR47618.1"/>
    </source>
</evidence>
<comment type="subcellular location">
    <subcellularLocation>
        <location evidence="1 10">Cell membrane</location>
        <topology evidence="1 10">Peripheral membrane protein</topology>
    </subcellularLocation>
</comment>
<dbReference type="Pfam" id="PF00005">
    <property type="entry name" value="ABC_tran"/>
    <property type="match status" value="1"/>
</dbReference>
<comment type="caution">
    <text evidence="12">The sequence shown here is derived from an EMBL/GenBank/DDBJ whole genome shotgun (WGS) entry which is preliminary data.</text>
</comment>
<comment type="function">
    <text evidence="9">Probably part of an ABC transporter complex. Responsible for energy coupling to the transport system.</text>
</comment>
<evidence type="ECO:0000256" key="4">
    <source>
        <dbReference type="ARBA" id="ARBA00022475"/>
    </source>
</evidence>
<dbReference type="NCBIfam" id="TIGR01166">
    <property type="entry name" value="cbiO"/>
    <property type="match status" value="1"/>
</dbReference>
<keyword evidence="3 10" id="KW-0813">Transport</keyword>
<dbReference type="GO" id="GO:0016887">
    <property type="term" value="F:ATP hydrolysis activity"/>
    <property type="evidence" value="ECO:0007669"/>
    <property type="project" value="InterPro"/>
</dbReference>
<dbReference type="InterPro" id="IPR003439">
    <property type="entry name" value="ABC_transporter-like_ATP-bd"/>
</dbReference>
<proteinExistence type="inferred from homology"/>
<dbReference type="GO" id="GO:0042626">
    <property type="term" value="F:ATPase-coupled transmembrane transporter activity"/>
    <property type="evidence" value="ECO:0007669"/>
    <property type="project" value="TreeGrafter"/>
</dbReference>
<dbReference type="PROSITE" id="PS50893">
    <property type="entry name" value="ABC_TRANSPORTER_2"/>
    <property type="match status" value="1"/>
</dbReference>
<dbReference type="PANTHER" id="PTHR43553:SF24">
    <property type="entry name" value="ENERGY-COUPLING FACTOR TRANSPORTER ATP-BINDING PROTEIN ECFA1"/>
    <property type="match status" value="1"/>
</dbReference>
<organism evidence="12 13">
    <name type="scientific">Candidatus Caccousia avicola</name>
    <dbReference type="NCBI Taxonomy" id="2840721"/>
    <lineage>
        <taxon>Bacteria</taxon>
        <taxon>Bacillati</taxon>
        <taxon>Bacillota</taxon>
        <taxon>Clostridia</taxon>
        <taxon>Eubacteriales</taxon>
        <taxon>Oscillospiraceae</taxon>
        <taxon>Oscillospiraceae incertae sedis</taxon>
        <taxon>Candidatus Caccousia</taxon>
    </lineage>
</organism>
<keyword evidence="7" id="KW-1278">Translocase</keyword>
<reference evidence="12" key="2">
    <citation type="journal article" date="2021" name="PeerJ">
        <title>Extensive microbial diversity within the chicken gut microbiome revealed by metagenomics and culture.</title>
        <authorList>
            <person name="Gilroy R."/>
            <person name="Ravi A."/>
            <person name="Getino M."/>
            <person name="Pursley I."/>
            <person name="Horton D.L."/>
            <person name="Alikhan N.F."/>
            <person name="Baker D."/>
            <person name="Gharbi K."/>
            <person name="Hall N."/>
            <person name="Watson M."/>
            <person name="Adriaenssens E.M."/>
            <person name="Foster-Nyarko E."/>
            <person name="Jarju S."/>
            <person name="Secka A."/>
            <person name="Antonio M."/>
            <person name="Oren A."/>
            <person name="Chaudhuri R.R."/>
            <person name="La Ragione R."/>
            <person name="Hildebrand F."/>
            <person name="Pallen M.J."/>
        </authorList>
    </citation>
    <scope>NUCLEOTIDE SEQUENCE</scope>
    <source>
        <strain evidence="12">ChiSxjej1B13-7958</strain>
    </source>
</reference>
<dbReference type="PROSITE" id="PS00211">
    <property type="entry name" value="ABC_TRANSPORTER_1"/>
    <property type="match status" value="1"/>
</dbReference>
<keyword evidence="6 10" id="KW-0067">ATP-binding</keyword>
<dbReference type="EMBL" id="DVGZ01000087">
    <property type="protein sequence ID" value="HIR47618.1"/>
    <property type="molecule type" value="Genomic_DNA"/>
</dbReference>
<evidence type="ECO:0000256" key="3">
    <source>
        <dbReference type="ARBA" id="ARBA00022448"/>
    </source>
</evidence>
<dbReference type="FunFam" id="3.40.50.300:FF:000224">
    <property type="entry name" value="Energy-coupling factor transporter ATP-binding protein EcfA"/>
    <property type="match status" value="1"/>
</dbReference>
<keyword evidence="5 10" id="KW-0547">Nucleotide-binding</keyword>
<dbReference type="InterPro" id="IPR005876">
    <property type="entry name" value="Co_trans_ATP-bd"/>
</dbReference>
<evidence type="ECO:0000313" key="13">
    <source>
        <dbReference type="Proteomes" id="UP000824242"/>
    </source>
</evidence>
<evidence type="ECO:0000256" key="7">
    <source>
        <dbReference type="ARBA" id="ARBA00022967"/>
    </source>
</evidence>
<comment type="function">
    <text evidence="10">Part of an ABC transporter complex. Responsible for energy coupling to the transport system.</text>
</comment>
<dbReference type="InterPro" id="IPR030947">
    <property type="entry name" value="EcfA_1"/>
</dbReference>
<keyword evidence="4 10" id="KW-1003">Cell membrane</keyword>
<reference evidence="12" key="1">
    <citation type="submission" date="2020-10" db="EMBL/GenBank/DDBJ databases">
        <authorList>
            <person name="Gilroy R."/>
        </authorList>
    </citation>
    <scope>NUCLEOTIDE SEQUENCE</scope>
    <source>
        <strain evidence="12">ChiSxjej1B13-7958</strain>
    </source>
</reference>
<dbReference type="GO" id="GO:0005524">
    <property type="term" value="F:ATP binding"/>
    <property type="evidence" value="ECO:0007669"/>
    <property type="project" value="UniProtKB-UniRule"/>
</dbReference>
<evidence type="ECO:0000256" key="1">
    <source>
        <dbReference type="ARBA" id="ARBA00004202"/>
    </source>
</evidence>
<dbReference type="SUPFAM" id="SSF52540">
    <property type="entry name" value="P-loop containing nucleoside triphosphate hydrolases"/>
    <property type="match status" value="1"/>
</dbReference>
<dbReference type="InterPro" id="IPR017871">
    <property type="entry name" value="ABC_transporter-like_CS"/>
</dbReference>
<dbReference type="InterPro" id="IPR050095">
    <property type="entry name" value="ECF_ABC_transporter_ATP-bd"/>
</dbReference>
<comment type="similarity">
    <text evidence="2 10">Belongs to the ABC transporter superfamily.</text>
</comment>
<evidence type="ECO:0000256" key="8">
    <source>
        <dbReference type="ARBA" id="ARBA00023136"/>
    </source>
</evidence>
<dbReference type="SMART" id="SM00382">
    <property type="entry name" value="AAA"/>
    <property type="match status" value="1"/>
</dbReference>
<evidence type="ECO:0000256" key="6">
    <source>
        <dbReference type="ARBA" id="ARBA00022840"/>
    </source>
</evidence>
<protein>
    <recommendedName>
        <fullName evidence="10">ABC transporter ATP-binding protein</fullName>
    </recommendedName>
</protein>
<dbReference type="Gene3D" id="3.40.50.300">
    <property type="entry name" value="P-loop containing nucleotide triphosphate hydrolases"/>
    <property type="match status" value="1"/>
</dbReference>
<dbReference type="InterPro" id="IPR027417">
    <property type="entry name" value="P-loop_NTPase"/>
</dbReference>
<dbReference type="CDD" id="cd03225">
    <property type="entry name" value="ABC_cobalt_CbiO_domain1"/>
    <property type="match status" value="1"/>
</dbReference>
<dbReference type="GO" id="GO:0006824">
    <property type="term" value="P:cobalt ion transport"/>
    <property type="evidence" value="ECO:0007669"/>
    <property type="project" value="InterPro"/>
</dbReference>
<dbReference type="NCBIfam" id="TIGR04520">
    <property type="entry name" value="ECF_ATPase_1"/>
    <property type="match status" value="1"/>
</dbReference>
<evidence type="ECO:0000256" key="10">
    <source>
        <dbReference type="RuleBase" id="RU364103"/>
    </source>
</evidence>
<evidence type="ECO:0000256" key="2">
    <source>
        <dbReference type="ARBA" id="ARBA00005417"/>
    </source>
</evidence>
<dbReference type="InterPro" id="IPR015856">
    <property type="entry name" value="ABC_transpr_CbiO/EcfA_su"/>
</dbReference>
<accession>A0A9D1AQB7</accession>
<dbReference type="PANTHER" id="PTHR43553">
    <property type="entry name" value="HEAVY METAL TRANSPORTER"/>
    <property type="match status" value="1"/>
</dbReference>
<name>A0A9D1AQB7_9FIRM</name>
<gene>
    <name evidence="12" type="ORF">IAB89_08205</name>
</gene>
<dbReference type="Proteomes" id="UP000824242">
    <property type="component" value="Unassembled WGS sequence"/>
</dbReference>
<sequence length="288" mass="31627">MTENGFINAQDVVFAYEPEEGREPHNVLDGVTISIRRGEFVALLGHNGSGKSTMAKMFNAMLLPTGGKVFVDGMDTVDEAVLYEIRQRVGLVLQNPDNQLVASVVEEDVAFGPENLGIPPEEIRVRVDEALKAVGMYDFRLNAPYKLSGGQKQRIAIAGIIAMQPDCIVLDEPTAMLDPRGRSEVLETIHRLNEEKGITIVLITHYMDEAVQAGRVIVMDGGHVLMEGDPREVFSQVELLKKHQLDVPQATELTYRLQGMGFPMPCTLTTEECVEALAAYLPPVQAAP</sequence>
<evidence type="ECO:0000259" key="11">
    <source>
        <dbReference type="PROSITE" id="PS50893"/>
    </source>
</evidence>
<evidence type="ECO:0000256" key="9">
    <source>
        <dbReference type="ARBA" id="ARBA00025157"/>
    </source>
</evidence>
<feature type="domain" description="ABC transporter" evidence="11">
    <location>
        <begin position="7"/>
        <end position="246"/>
    </location>
</feature>